<name>A0A1Q5UNR6_9EURO</name>
<comment type="caution">
    <text evidence="2">The sequence shown here is derived from an EMBL/GenBank/DDBJ whole genome shotgun (WGS) entry which is preliminary data.</text>
</comment>
<sequence>MAGCAGPRSDVVVQLATAVLALLGGVGVPGCGGQVVNGVTEEVGWGRGGDGLQEQAH</sequence>
<organism evidence="2 3">
    <name type="scientific">Penicillium subrubescens</name>
    <dbReference type="NCBI Taxonomy" id="1316194"/>
    <lineage>
        <taxon>Eukaryota</taxon>
        <taxon>Fungi</taxon>
        <taxon>Dikarya</taxon>
        <taxon>Ascomycota</taxon>
        <taxon>Pezizomycotina</taxon>
        <taxon>Eurotiomycetes</taxon>
        <taxon>Eurotiomycetidae</taxon>
        <taxon>Eurotiales</taxon>
        <taxon>Aspergillaceae</taxon>
        <taxon>Penicillium</taxon>
    </lineage>
</organism>
<evidence type="ECO:0000313" key="2">
    <source>
        <dbReference type="EMBL" id="OKP14127.1"/>
    </source>
</evidence>
<reference evidence="2 3" key="1">
    <citation type="submission" date="2016-10" db="EMBL/GenBank/DDBJ databases">
        <title>Genome sequence of the ascomycete fungus Penicillium subrubescens.</title>
        <authorList>
            <person name="De Vries R.P."/>
            <person name="Peng M."/>
            <person name="Dilokpimol A."/>
            <person name="Hilden K."/>
            <person name="Makela M.R."/>
            <person name="Grigoriev I."/>
            <person name="Riley R."/>
            <person name="Granchi Z."/>
        </authorList>
    </citation>
    <scope>NUCLEOTIDE SEQUENCE [LARGE SCALE GENOMIC DNA]</scope>
    <source>
        <strain evidence="2 3">CBS 132785</strain>
    </source>
</reference>
<evidence type="ECO:0000256" key="1">
    <source>
        <dbReference type="SAM" id="SignalP"/>
    </source>
</evidence>
<proteinExistence type="predicted"/>
<feature type="chain" id="PRO_5012027505" evidence="1">
    <location>
        <begin position="34"/>
        <end position="57"/>
    </location>
</feature>
<gene>
    <name evidence="2" type="ORF">PENSUB_121</name>
</gene>
<keyword evidence="1" id="KW-0732">Signal</keyword>
<accession>A0A1Q5UNR6</accession>
<evidence type="ECO:0000313" key="3">
    <source>
        <dbReference type="Proteomes" id="UP000186955"/>
    </source>
</evidence>
<dbReference type="EMBL" id="MNBE01000116">
    <property type="protein sequence ID" value="OKP14127.1"/>
    <property type="molecule type" value="Genomic_DNA"/>
</dbReference>
<dbReference type="Proteomes" id="UP000186955">
    <property type="component" value="Unassembled WGS sequence"/>
</dbReference>
<keyword evidence="3" id="KW-1185">Reference proteome</keyword>
<protein>
    <submittedName>
        <fullName evidence="2">Uncharacterized protein</fullName>
    </submittedName>
</protein>
<dbReference type="AlphaFoldDB" id="A0A1Q5UNR6"/>
<feature type="signal peptide" evidence="1">
    <location>
        <begin position="1"/>
        <end position="33"/>
    </location>
</feature>